<dbReference type="EMBL" id="BMAO01026201">
    <property type="protein sequence ID" value="GFR07738.1"/>
    <property type="molecule type" value="Genomic_DNA"/>
</dbReference>
<keyword evidence="2" id="KW-1185">Reference proteome</keyword>
<dbReference type="AlphaFoldDB" id="A0A8X6GNE6"/>
<dbReference type="SUPFAM" id="SSF56219">
    <property type="entry name" value="DNase I-like"/>
    <property type="match status" value="1"/>
</dbReference>
<dbReference type="OrthoDB" id="6513770at2759"/>
<accession>A0A8X6GNE6</accession>
<sequence>MFLIRNTNFECVEHPSFSDTELEVQAIKVKWNDKYLNLYNAYQLPGNHGISSNTLIPMFTDSSFILGEINDQHPLWGSSVANDRDNEFSILLDDHAFCVLNDGTPTYCSHSYDR</sequence>
<comment type="caution">
    <text evidence="1">The sequence shown here is derived from an EMBL/GenBank/DDBJ whole genome shotgun (WGS) entry which is preliminary data.</text>
</comment>
<dbReference type="InterPro" id="IPR036691">
    <property type="entry name" value="Endo/exonu/phosph_ase_sf"/>
</dbReference>
<proteinExistence type="predicted"/>
<evidence type="ECO:0000313" key="2">
    <source>
        <dbReference type="Proteomes" id="UP000887116"/>
    </source>
</evidence>
<organism evidence="1 2">
    <name type="scientific">Trichonephila clavata</name>
    <name type="common">Joro spider</name>
    <name type="synonym">Nephila clavata</name>
    <dbReference type="NCBI Taxonomy" id="2740835"/>
    <lineage>
        <taxon>Eukaryota</taxon>
        <taxon>Metazoa</taxon>
        <taxon>Ecdysozoa</taxon>
        <taxon>Arthropoda</taxon>
        <taxon>Chelicerata</taxon>
        <taxon>Arachnida</taxon>
        <taxon>Araneae</taxon>
        <taxon>Araneomorphae</taxon>
        <taxon>Entelegynae</taxon>
        <taxon>Araneoidea</taxon>
        <taxon>Nephilidae</taxon>
        <taxon>Trichonephila</taxon>
    </lineage>
</organism>
<dbReference type="Proteomes" id="UP000887116">
    <property type="component" value="Unassembled WGS sequence"/>
</dbReference>
<evidence type="ECO:0000313" key="1">
    <source>
        <dbReference type="EMBL" id="GFR07738.1"/>
    </source>
</evidence>
<reference evidence="1" key="1">
    <citation type="submission" date="2020-07" db="EMBL/GenBank/DDBJ databases">
        <title>Multicomponent nature underlies the extraordinary mechanical properties of spider dragline silk.</title>
        <authorList>
            <person name="Kono N."/>
            <person name="Nakamura H."/>
            <person name="Mori M."/>
            <person name="Yoshida Y."/>
            <person name="Ohtoshi R."/>
            <person name="Malay A.D."/>
            <person name="Moran D.A.P."/>
            <person name="Tomita M."/>
            <person name="Numata K."/>
            <person name="Arakawa K."/>
        </authorList>
    </citation>
    <scope>NUCLEOTIDE SEQUENCE</scope>
</reference>
<gene>
    <name evidence="1" type="primary">AVEN_31417_1</name>
    <name evidence="1" type="ORF">TNCT_462701</name>
</gene>
<name>A0A8X6GNE6_TRICU</name>
<dbReference type="Gene3D" id="3.60.10.10">
    <property type="entry name" value="Endonuclease/exonuclease/phosphatase"/>
    <property type="match status" value="1"/>
</dbReference>
<protein>
    <submittedName>
        <fullName evidence="1">Uncharacterized protein</fullName>
    </submittedName>
</protein>